<dbReference type="OrthoDB" id="9810148at2"/>
<dbReference type="EMBL" id="CP042467">
    <property type="protein sequence ID" value="QED28303.1"/>
    <property type="molecule type" value="Genomic_DNA"/>
</dbReference>
<evidence type="ECO:0000256" key="11">
    <source>
        <dbReference type="RuleBase" id="RU364063"/>
    </source>
</evidence>
<dbReference type="Gene3D" id="1.20.272.10">
    <property type="match status" value="1"/>
</dbReference>
<accession>A0A5B8XW26</accession>
<comment type="catalytic activity">
    <reaction evidence="10 11">
        <text>DNA(n) + a 2'-deoxyribonucleoside 5'-triphosphate = DNA(n+1) + diphosphate</text>
        <dbReference type="Rhea" id="RHEA:22508"/>
        <dbReference type="Rhea" id="RHEA-COMP:17339"/>
        <dbReference type="Rhea" id="RHEA-COMP:17340"/>
        <dbReference type="ChEBI" id="CHEBI:33019"/>
        <dbReference type="ChEBI" id="CHEBI:61560"/>
        <dbReference type="ChEBI" id="CHEBI:173112"/>
        <dbReference type="EC" id="2.7.7.7"/>
    </reaction>
</comment>
<dbReference type="SMART" id="SM00382">
    <property type="entry name" value="AAA"/>
    <property type="match status" value="1"/>
</dbReference>
<evidence type="ECO:0000256" key="4">
    <source>
        <dbReference type="ARBA" id="ARBA00022705"/>
    </source>
</evidence>
<reference evidence="14 15" key="1">
    <citation type="submission" date="2019-08" db="EMBL/GenBank/DDBJ databases">
        <authorList>
            <person name="Liang Q."/>
        </authorList>
    </citation>
    <scope>NUCLEOTIDE SEQUENCE [LARGE SCALE GENOMIC DNA]</scope>
    <source>
        <strain evidence="14 15">V1718</strain>
    </source>
</reference>
<dbReference type="CDD" id="cd18137">
    <property type="entry name" value="HLD_clamp_pol_III_gamma_tau"/>
    <property type="match status" value="1"/>
</dbReference>
<dbReference type="EC" id="2.7.7.7" evidence="11"/>
<evidence type="ECO:0000256" key="6">
    <source>
        <dbReference type="ARBA" id="ARBA00022741"/>
    </source>
</evidence>
<proteinExistence type="inferred from homology"/>
<dbReference type="CDD" id="cd00009">
    <property type="entry name" value="AAA"/>
    <property type="match status" value="1"/>
</dbReference>
<dbReference type="Pfam" id="PF12169">
    <property type="entry name" value="DNA_pol3_gamma3"/>
    <property type="match status" value="1"/>
</dbReference>
<dbReference type="InterPro" id="IPR050238">
    <property type="entry name" value="DNA_Rep/Repair_Clamp_Loader"/>
</dbReference>
<dbReference type="GO" id="GO:0009360">
    <property type="term" value="C:DNA polymerase III complex"/>
    <property type="evidence" value="ECO:0007669"/>
    <property type="project" value="InterPro"/>
</dbReference>
<dbReference type="InterPro" id="IPR045085">
    <property type="entry name" value="HLD_clamp_pol_III_gamma_tau"/>
</dbReference>
<dbReference type="FunFam" id="1.10.8.60:FF:000013">
    <property type="entry name" value="DNA polymerase III subunit gamma/tau"/>
    <property type="match status" value="1"/>
</dbReference>
<organism evidence="14 15">
    <name type="scientific">Microvenator marinus</name>
    <dbReference type="NCBI Taxonomy" id="2600177"/>
    <lineage>
        <taxon>Bacteria</taxon>
        <taxon>Deltaproteobacteria</taxon>
        <taxon>Bradymonadales</taxon>
        <taxon>Microvenatoraceae</taxon>
        <taxon>Microvenator</taxon>
    </lineage>
</organism>
<dbReference type="RefSeq" id="WP_146960607.1">
    <property type="nucleotide sequence ID" value="NZ_CP042467.1"/>
</dbReference>
<dbReference type="InterPro" id="IPR027417">
    <property type="entry name" value="P-loop_NTPase"/>
</dbReference>
<evidence type="ECO:0000256" key="10">
    <source>
        <dbReference type="ARBA" id="ARBA00049244"/>
    </source>
</evidence>
<dbReference type="Pfam" id="PF13177">
    <property type="entry name" value="DNA_pol3_delta2"/>
    <property type="match status" value="1"/>
</dbReference>
<dbReference type="InterPro" id="IPR022754">
    <property type="entry name" value="DNA_pol_III_gamma-3"/>
</dbReference>
<evidence type="ECO:0000256" key="5">
    <source>
        <dbReference type="ARBA" id="ARBA00022723"/>
    </source>
</evidence>
<keyword evidence="9 11" id="KW-0239">DNA-directed DNA polymerase</keyword>
<keyword evidence="7" id="KW-0862">Zinc</keyword>
<keyword evidence="5" id="KW-0479">Metal-binding</keyword>
<dbReference type="SUPFAM" id="SSF48019">
    <property type="entry name" value="post-AAA+ oligomerization domain-like"/>
    <property type="match status" value="1"/>
</dbReference>
<gene>
    <name evidence="11 14" type="primary">dnaX</name>
    <name evidence="14" type="ORF">FRD01_13900</name>
</gene>
<protein>
    <recommendedName>
        <fullName evidence="11">DNA polymerase III subunit gamma/tau</fullName>
        <ecNumber evidence="11">2.7.7.7</ecNumber>
    </recommendedName>
</protein>
<dbReference type="InterPro" id="IPR012763">
    <property type="entry name" value="DNA_pol_III_sug/sutau_N"/>
</dbReference>
<dbReference type="SUPFAM" id="SSF52540">
    <property type="entry name" value="P-loop containing nucleoside triphosphate hydrolases"/>
    <property type="match status" value="1"/>
</dbReference>
<dbReference type="AlphaFoldDB" id="A0A5B8XW26"/>
<feature type="domain" description="AAA+ ATPase" evidence="13">
    <location>
        <begin position="37"/>
        <end position="181"/>
    </location>
</feature>
<dbReference type="NCBIfam" id="TIGR02397">
    <property type="entry name" value="dnaX_nterm"/>
    <property type="match status" value="1"/>
</dbReference>
<dbReference type="Gene3D" id="1.10.8.60">
    <property type="match status" value="1"/>
</dbReference>
<keyword evidence="8 11" id="KW-0067">ATP-binding</keyword>
<dbReference type="GO" id="GO:0005524">
    <property type="term" value="F:ATP binding"/>
    <property type="evidence" value="ECO:0007669"/>
    <property type="project" value="UniProtKB-KW"/>
</dbReference>
<dbReference type="Proteomes" id="UP000321595">
    <property type="component" value="Chromosome"/>
</dbReference>
<evidence type="ECO:0000256" key="3">
    <source>
        <dbReference type="ARBA" id="ARBA00022695"/>
    </source>
</evidence>
<keyword evidence="6 11" id="KW-0547">Nucleotide-binding</keyword>
<evidence type="ECO:0000256" key="9">
    <source>
        <dbReference type="ARBA" id="ARBA00022932"/>
    </source>
</evidence>
<feature type="compositionally biased region" description="Acidic residues" evidence="12">
    <location>
        <begin position="440"/>
        <end position="456"/>
    </location>
</feature>
<dbReference type="GO" id="GO:0003887">
    <property type="term" value="F:DNA-directed DNA polymerase activity"/>
    <property type="evidence" value="ECO:0007669"/>
    <property type="project" value="UniProtKB-KW"/>
</dbReference>
<dbReference type="InterPro" id="IPR008921">
    <property type="entry name" value="DNA_pol3_clamp-load_cplx_C"/>
</dbReference>
<keyword evidence="4 11" id="KW-0235">DNA replication</keyword>
<sequence length="708" mass="78906">MSYVVLARKWRPKQFDEVVGQEHVARTLKNAIVQNRVAHAFLFTGARGVGKTSSARILAKALNCQAQDGPTPTPCDQCDSCKEITAGQSVDVFEIDGASNRGINEIRELRESVRYAPSRGRTKIYIIDEVHMLTTEAFNALLKTLEEPPSHVKFVFATTEPQKIPVTILSRCQRYDFKRIGQNDIVRHLELLCGAEGIKADKVALQIIARQAAGGMRDALSLLDQIISFSGNEISEASVQEILGVANRTHLFDLSQAILNRDAERCLLTLDEVHRFGYDMQQFAAEFVQHLRDFMVLSVVKDAERVTSMTSSEIAEAHRQIEGVSTELLHRYFALAAATVPDMARSQFPKMHFELMLVRMASLEPLISMDLLVDRLAALESEFDEPEKKKNDLEAPPASSPRTGRIEESSRPAGPSHVRLVQDSPAEPESPEEQIHDSEPELVEESEDSEPIDEPEPSSPPNEPESVSEPELPEVSEPTEVQPTPAEQVREPEPELVEESEVPEPAEVQPTRTEPAFTAPAAPVVPAATGIKLPKLGDVTEADDALIFQEAPEVNHEAIAAIERLNPAQIAGLTSYQRWTKVVDAIRPFNQPVAAACEYGYPERFADHVVELSFPDKYSELITEPKRYQTLEGVVHALFGPEWKLDLQQNEGSGNVKSIAEEREAEKQRRKKALVEEVTTNPIVSKAKELFEVEEDRVRVQVQLFEDM</sequence>
<keyword evidence="3 11" id="KW-0548">Nucleotidyltransferase</keyword>
<keyword evidence="15" id="KW-1185">Reference proteome</keyword>
<name>A0A5B8XW26_9DELT</name>
<dbReference type="KEGG" id="bbae:FRD01_13900"/>
<evidence type="ECO:0000256" key="8">
    <source>
        <dbReference type="ARBA" id="ARBA00022840"/>
    </source>
</evidence>
<feature type="compositionally biased region" description="Low complexity" evidence="12">
    <location>
        <begin position="505"/>
        <end position="521"/>
    </location>
</feature>
<dbReference type="InterPro" id="IPR003593">
    <property type="entry name" value="AAA+_ATPase"/>
</dbReference>
<evidence type="ECO:0000313" key="15">
    <source>
        <dbReference type="Proteomes" id="UP000321595"/>
    </source>
</evidence>
<comment type="function">
    <text evidence="11">DNA polymerase III is a complex, multichain enzyme responsible for most of the replicative synthesis in bacteria. This DNA polymerase also exhibits 3' to 5' exonuclease activity.</text>
</comment>
<comment type="similarity">
    <text evidence="1 11">Belongs to the DnaX/STICHEL family.</text>
</comment>
<dbReference type="NCBIfam" id="NF004046">
    <property type="entry name" value="PRK05563.1"/>
    <property type="match status" value="1"/>
</dbReference>
<evidence type="ECO:0000256" key="7">
    <source>
        <dbReference type="ARBA" id="ARBA00022833"/>
    </source>
</evidence>
<dbReference type="GO" id="GO:0046872">
    <property type="term" value="F:metal ion binding"/>
    <property type="evidence" value="ECO:0007669"/>
    <property type="project" value="UniProtKB-KW"/>
</dbReference>
<feature type="compositionally biased region" description="Acidic residues" evidence="12">
    <location>
        <begin position="494"/>
        <end position="504"/>
    </location>
</feature>
<feature type="region of interest" description="Disordered" evidence="12">
    <location>
        <begin position="383"/>
        <end position="521"/>
    </location>
</feature>
<dbReference type="Gene3D" id="3.40.50.300">
    <property type="entry name" value="P-loop containing nucleotide triphosphate hydrolases"/>
    <property type="match status" value="1"/>
</dbReference>
<dbReference type="PANTHER" id="PTHR11669">
    <property type="entry name" value="REPLICATION FACTOR C / DNA POLYMERASE III GAMMA-TAU SUBUNIT"/>
    <property type="match status" value="1"/>
</dbReference>
<evidence type="ECO:0000256" key="1">
    <source>
        <dbReference type="ARBA" id="ARBA00006360"/>
    </source>
</evidence>
<evidence type="ECO:0000256" key="12">
    <source>
        <dbReference type="SAM" id="MobiDB-lite"/>
    </source>
</evidence>
<keyword evidence="2 11" id="KW-0808">Transferase</keyword>
<evidence type="ECO:0000259" key="13">
    <source>
        <dbReference type="SMART" id="SM00382"/>
    </source>
</evidence>
<dbReference type="GO" id="GO:0003677">
    <property type="term" value="F:DNA binding"/>
    <property type="evidence" value="ECO:0007669"/>
    <property type="project" value="InterPro"/>
</dbReference>
<evidence type="ECO:0000256" key="2">
    <source>
        <dbReference type="ARBA" id="ARBA00022679"/>
    </source>
</evidence>
<dbReference type="FunFam" id="3.40.50.300:FF:000014">
    <property type="entry name" value="DNA polymerase III subunit gamma/tau"/>
    <property type="match status" value="1"/>
</dbReference>
<dbReference type="Pfam" id="PF22608">
    <property type="entry name" value="DNAX_ATPase_lid"/>
    <property type="match status" value="1"/>
</dbReference>
<evidence type="ECO:0000313" key="14">
    <source>
        <dbReference type="EMBL" id="QED28303.1"/>
    </source>
</evidence>
<comment type="subunit">
    <text evidence="11">DNA polymerase III contains a core (composed of alpha, epsilon and theta chains) that associates with a tau subunit. This core dimerizes to form the POLIII' complex. PolIII' associates with the gamma complex (composed of gamma, delta, delta', psi and chi chains) and with the beta chain to form the complete DNA polymerase III complex.</text>
</comment>
<dbReference type="PANTHER" id="PTHR11669:SF0">
    <property type="entry name" value="PROTEIN STICHEL-LIKE 2"/>
    <property type="match status" value="1"/>
</dbReference>
<dbReference type="GO" id="GO:0006261">
    <property type="term" value="P:DNA-templated DNA replication"/>
    <property type="evidence" value="ECO:0007669"/>
    <property type="project" value="TreeGrafter"/>
</dbReference>